<gene>
    <name evidence="2" type="ORF">DENIS_1989</name>
</gene>
<dbReference type="EMBL" id="BEXT01000001">
    <property type="protein sequence ID" value="GBC61029.1"/>
    <property type="molecule type" value="Genomic_DNA"/>
</dbReference>
<dbReference type="AlphaFoldDB" id="A0A401FVP7"/>
<dbReference type="Pfam" id="PF09345">
    <property type="entry name" value="SiaC"/>
    <property type="match status" value="1"/>
</dbReference>
<dbReference type="InterPro" id="IPR018530">
    <property type="entry name" value="SiaC"/>
</dbReference>
<reference evidence="3" key="1">
    <citation type="submission" date="2017-11" db="EMBL/GenBank/DDBJ databases">
        <authorList>
            <person name="Watanabe M."/>
            <person name="Kojima H."/>
        </authorList>
    </citation>
    <scope>NUCLEOTIDE SEQUENCE [LARGE SCALE GENOMIC DNA]</scope>
    <source>
        <strain evidence="3">Tokyo 01</strain>
    </source>
</reference>
<dbReference type="OrthoDB" id="5297629at2"/>
<keyword evidence="3" id="KW-1185">Reference proteome</keyword>
<evidence type="ECO:0000313" key="2">
    <source>
        <dbReference type="EMBL" id="GBC61029.1"/>
    </source>
</evidence>
<accession>A0A401FVP7</accession>
<dbReference type="Proteomes" id="UP000288096">
    <property type="component" value="Unassembled WGS sequence"/>
</dbReference>
<reference evidence="3" key="2">
    <citation type="submission" date="2019-01" db="EMBL/GenBank/DDBJ databases">
        <title>Genome sequence of Desulfonema ishimotonii strain Tokyo 01.</title>
        <authorList>
            <person name="Fukui M."/>
        </authorList>
    </citation>
    <scope>NUCLEOTIDE SEQUENCE [LARGE SCALE GENOMIC DNA]</scope>
    <source>
        <strain evidence="3">Tokyo 01</strain>
    </source>
</reference>
<evidence type="ECO:0000313" key="3">
    <source>
        <dbReference type="Proteomes" id="UP000288096"/>
    </source>
</evidence>
<feature type="domain" description="SiaC family regulatory phosphoprotein" evidence="1">
    <location>
        <begin position="6"/>
        <end position="125"/>
    </location>
</feature>
<dbReference type="RefSeq" id="WP_124328369.1">
    <property type="nucleotide sequence ID" value="NZ_BEXT01000001.1"/>
</dbReference>
<comment type="caution">
    <text evidence="2">The sequence shown here is derived from an EMBL/GenBank/DDBJ whole genome shotgun (WGS) entry which is preliminary data.</text>
</comment>
<proteinExistence type="predicted"/>
<organism evidence="2 3">
    <name type="scientific">Desulfonema ishimotonii</name>
    <dbReference type="NCBI Taxonomy" id="45657"/>
    <lineage>
        <taxon>Bacteria</taxon>
        <taxon>Pseudomonadati</taxon>
        <taxon>Thermodesulfobacteriota</taxon>
        <taxon>Desulfobacteria</taxon>
        <taxon>Desulfobacterales</taxon>
        <taxon>Desulfococcaceae</taxon>
        <taxon>Desulfonema</taxon>
    </lineage>
</organism>
<sequence length="128" mass="15110">MENLKIEATKYTPEIVFDYENHHLEIKGKSYPENTSAFYRPVFDWLEAYLDRDDIRAVSVSLWLIYFNSSSSKALLDFFDMLEEASEDGKEITVNWIYEPEDEDSLEFGEEFQEDFETLNFNMVAKSS</sequence>
<protein>
    <submittedName>
        <fullName evidence="2">DUF1987 domain-containing protein</fullName>
    </submittedName>
</protein>
<name>A0A401FVP7_9BACT</name>
<evidence type="ECO:0000259" key="1">
    <source>
        <dbReference type="Pfam" id="PF09345"/>
    </source>
</evidence>